<sequence>MATRKPVTMPLRAGGKTLASARGPSSGNSGGEEVTVEGEIERVTFESAESGFRVLKLARDGSPGADLLTVVGTIPPVAAGTRVRVRGRFERDRKHGEQLRALGVTELLPTTLVGVERYLGSGLIKGIGEGYAKKIVAHFGMDTLRVLDEEPERLAEVDGLGKKRSDSVTKAWREQRAVREVMVFLQAHGASGALAGRIYKRYGANAVRIVSTEPYRLAMDVWGIGFKTADRIARELGVENDSPARMQAGLMQTLNDALESGHTCLSVEDAVAHAMALLELAELDAADTPERVREALRALVRGRYVVAELADGEPLVFLAKMHAAEVRVAERLKELAGASARPLGGAAQAVAEFERRADVELAPEQREAVARAADNPVLVITGGPGVGKTTIVRAILSVLDRENIDFRLCAPTGRAAKRLSESTGRPASTVHRLLEFEPKRSEFKRNKQSPLECDALVVDEASMIDLTMADAITQALTDGTRLVLVGDVDQLPSVGPGAFLRDVIASGAIPCVRLTQIFRQAEQSLIVQSAHRINMGEPPLASNRPDADFFLIERDSAESAQSTIVSLLTQRIPRRFGLDPRHDVQVLTPMHRGPAGTVALNEALQAALNPTGPSITRASRSYRLHDKVMQLRNDYDREVYNGDVGEIVELNEEQGTLTVRYDEERRAVYEAGDLDELALAYAVSIHKSQGSEYPAVVLPLMTAHFVMLSRNLLYTAVTRGKRLVVLIYDPRALSLALAEDRRGERRTRLQARLRG</sequence>
<evidence type="ECO:0000256" key="3">
    <source>
        <dbReference type="SAM" id="MobiDB-lite"/>
    </source>
</evidence>
<dbReference type="InterPro" id="IPR029493">
    <property type="entry name" value="RecD2-like_HHH"/>
</dbReference>
<keyword evidence="1" id="KW-0547">Nucleotide-binding</keyword>
<protein>
    <submittedName>
        <fullName evidence="5">ATP-dependent RecD-like DNA helicase</fullName>
    </submittedName>
</protein>
<dbReference type="Pfam" id="PF14490">
    <property type="entry name" value="HHH_RecD2"/>
    <property type="match status" value="1"/>
</dbReference>
<keyword evidence="2" id="KW-0067">ATP-binding</keyword>
<dbReference type="PANTHER" id="PTHR43788:SF6">
    <property type="entry name" value="DNA HELICASE B"/>
    <property type="match status" value="1"/>
</dbReference>
<dbReference type="Gene3D" id="2.30.30.940">
    <property type="match status" value="1"/>
</dbReference>
<dbReference type="InterPro" id="IPR006345">
    <property type="entry name" value="RecD2"/>
</dbReference>
<proteinExistence type="inferred from homology"/>
<dbReference type="CDD" id="cd17933">
    <property type="entry name" value="DEXSc_RecD-like"/>
    <property type="match status" value="1"/>
</dbReference>
<dbReference type="Gene3D" id="3.40.50.300">
    <property type="entry name" value="P-loop containing nucleotide triphosphate hydrolases"/>
    <property type="match status" value="2"/>
</dbReference>
<dbReference type="RefSeq" id="WP_394825132.1">
    <property type="nucleotide sequence ID" value="NZ_CP089984.1"/>
</dbReference>
<dbReference type="InterPro" id="IPR041451">
    <property type="entry name" value="RecD2_SH13"/>
</dbReference>
<gene>
    <name evidence="5" type="ORF">LZC94_47740</name>
</gene>
<keyword evidence="6" id="KW-1185">Reference proteome</keyword>
<dbReference type="SUPFAM" id="SSF47781">
    <property type="entry name" value="RuvA domain 2-like"/>
    <property type="match status" value="1"/>
</dbReference>
<dbReference type="EMBL" id="CP089984">
    <property type="protein sequence ID" value="WXB15503.1"/>
    <property type="molecule type" value="Genomic_DNA"/>
</dbReference>
<feature type="domain" description="AAA+ ATPase" evidence="4">
    <location>
        <begin position="374"/>
        <end position="522"/>
    </location>
</feature>
<dbReference type="InterPro" id="IPR003593">
    <property type="entry name" value="AAA+_ATPase"/>
</dbReference>
<dbReference type="PANTHER" id="PTHR43788">
    <property type="entry name" value="DNA2/NAM7 HELICASE FAMILY MEMBER"/>
    <property type="match status" value="1"/>
</dbReference>
<dbReference type="InterPro" id="IPR027785">
    <property type="entry name" value="UvrD-like_helicase_C"/>
</dbReference>
<evidence type="ECO:0000259" key="4">
    <source>
        <dbReference type="SMART" id="SM00382"/>
    </source>
</evidence>
<dbReference type="InterPro" id="IPR055446">
    <property type="entry name" value="RecD2_N_OB"/>
</dbReference>
<feature type="region of interest" description="Disordered" evidence="3">
    <location>
        <begin position="1"/>
        <end position="35"/>
    </location>
</feature>
<dbReference type="Pfam" id="PF23139">
    <property type="entry name" value="OB_YrrC"/>
    <property type="match status" value="1"/>
</dbReference>
<dbReference type="Proteomes" id="UP001370348">
    <property type="component" value="Chromosome"/>
</dbReference>
<accession>A0ABZ2LX36</accession>
<dbReference type="SUPFAM" id="SSF52540">
    <property type="entry name" value="P-loop containing nucleoside triphosphate hydrolases"/>
    <property type="match status" value="2"/>
</dbReference>
<evidence type="ECO:0000313" key="6">
    <source>
        <dbReference type="Proteomes" id="UP001370348"/>
    </source>
</evidence>
<dbReference type="Pfam" id="PF13245">
    <property type="entry name" value="AAA_19"/>
    <property type="match status" value="1"/>
</dbReference>
<reference evidence="5 6" key="1">
    <citation type="submission" date="2021-12" db="EMBL/GenBank/DDBJ databases">
        <title>Discovery of the Pendulisporaceae a myxobacterial family with distinct sporulation behavior and unique specialized metabolism.</title>
        <authorList>
            <person name="Garcia R."/>
            <person name="Popoff A."/>
            <person name="Bader C.D."/>
            <person name="Loehr J."/>
            <person name="Walesch S."/>
            <person name="Walt C."/>
            <person name="Boldt J."/>
            <person name="Bunk B."/>
            <person name="Haeckl F.J.F.P.J."/>
            <person name="Gunesch A.P."/>
            <person name="Birkelbach J."/>
            <person name="Nuebel U."/>
            <person name="Pietschmann T."/>
            <person name="Bach T."/>
            <person name="Mueller R."/>
        </authorList>
    </citation>
    <scope>NUCLEOTIDE SEQUENCE [LARGE SCALE GENOMIC DNA]</scope>
    <source>
        <strain evidence="5 6">MSr11954</strain>
    </source>
</reference>
<dbReference type="InterPro" id="IPR010994">
    <property type="entry name" value="RuvA_2-like"/>
</dbReference>
<dbReference type="SMART" id="SM00382">
    <property type="entry name" value="AAA"/>
    <property type="match status" value="1"/>
</dbReference>
<dbReference type="Pfam" id="PF18335">
    <property type="entry name" value="SH3_13"/>
    <property type="match status" value="1"/>
</dbReference>
<evidence type="ECO:0000256" key="1">
    <source>
        <dbReference type="ARBA" id="ARBA00022741"/>
    </source>
</evidence>
<dbReference type="NCBIfam" id="TIGR01448">
    <property type="entry name" value="recD_rel"/>
    <property type="match status" value="1"/>
</dbReference>
<dbReference type="InterPro" id="IPR050534">
    <property type="entry name" value="Coronavir_polyprotein_1ab"/>
</dbReference>
<organism evidence="5 6">
    <name type="scientific">Pendulispora albinea</name>
    <dbReference type="NCBI Taxonomy" id="2741071"/>
    <lineage>
        <taxon>Bacteria</taxon>
        <taxon>Pseudomonadati</taxon>
        <taxon>Myxococcota</taxon>
        <taxon>Myxococcia</taxon>
        <taxon>Myxococcales</taxon>
        <taxon>Sorangiineae</taxon>
        <taxon>Pendulisporaceae</taxon>
        <taxon>Pendulispora</taxon>
    </lineage>
</organism>
<evidence type="ECO:0000313" key="5">
    <source>
        <dbReference type="EMBL" id="WXB15503.1"/>
    </source>
</evidence>
<name>A0ABZ2LX36_9BACT</name>
<evidence type="ECO:0000256" key="2">
    <source>
        <dbReference type="ARBA" id="ARBA00022840"/>
    </source>
</evidence>
<dbReference type="Gene3D" id="1.10.10.2220">
    <property type="match status" value="1"/>
</dbReference>
<dbReference type="Gene3D" id="1.10.150.20">
    <property type="entry name" value="5' to 3' exonuclease, C-terminal subdomain"/>
    <property type="match status" value="1"/>
</dbReference>
<dbReference type="InterPro" id="IPR027417">
    <property type="entry name" value="P-loop_NTPase"/>
</dbReference>
<dbReference type="Pfam" id="PF13538">
    <property type="entry name" value="UvrD_C_2"/>
    <property type="match status" value="1"/>
</dbReference>
<dbReference type="HAMAP" id="MF_01488">
    <property type="entry name" value="RecD2"/>
    <property type="match status" value="1"/>
</dbReference>
<dbReference type="CDD" id="cd18809">
    <property type="entry name" value="SF1_C_RecD"/>
    <property type="match status" value="1"/>
</dbReference>